<accession>A0A094NBM7</accession>
<gene>
    <name evidence="1" type="ORF">N321_11056</name>
</gene>
<dbReference type="AlphaFoldDB" id="A0A094NBM7"/>
<name>A0A094NBM7_ANTCR</name>
<feature type="non-terminal residue" evidence="1">
    <location>
        <position position="1"/>
    </location>
</feature>
<evidence type="ECO:0000313" key="1">
    <source>
        <dbReference type="EMBL" id="KFZ63956.1"/>
    </source>
</evidence>
<dbReference type="EMBL" id="KL358775">
    <property type="protein sequence ID" value="KFZ63956.1"/>
    <property type="molecule type" value="Genomic_DNA"/>
</dbReference>
<proteinExistence type="predicted"/>
<dbReference type="Proteomes" id="UP000053620">
    <property type="component" value="Unassembled WGS sequence"/>
</dbReference>
<protein>
    <submittedName>
        <fullName evidence="1">Uncharacterized protein</fullName>
    </submittedName>
</protein>
<evidence type="ECO:0000313" key="2">
    <source>
        <dbReference type="Proteomes" id="UP000053620"/>
    </source>
</evidence>
<sequence length="65" mass="7267">RSLQTDQQEEATQALKVTLSDEGEGEDCSLTDSCEDELREICNEDFTERISLDSSYHSCLSQCSS</sequence>
<organism evidence="1 2">
    <name type="scientific">Antrostomus carolinensis</name>
    <name type="common">Chuck-will's-widow</name>
    <name type="synonym">Caprimulgus carolinensis</name>
    <dbReference type="NCBI Taxonomy" id="279965"/>
    <lineage>
        <taxon>Eukaryota</taxon>
        <taxon>Metazoa</taxon>
        <taxon>Chordata</taxon>
        <taxon>Craniata</taxon>
        <taxon>Vertebrata</taxon>
        <taxon>Euteleostomi</taxon>
        <taxon>Archelosauria</taxon>
        <taxon>Archosauria</taxon>
        <taxon>Dinosauria</taxon>
        <taxon>Saurischia</taxon>
        <taxon>Theropoda</taxon>
        <taxon>Coelurosauria</taxon>
        <taxon>Aves</taxon>
        <taxon>Neognathae</taxon>
        <taxon>Neoaves</taxon>
        <taxon>Strisores</taxon>
        <taxon>Caprimulgiformes</taxon>
        <taxon>Caprimulgidae</taxon>
        <taxon>Antrostomus</taxon>
    </lineage>
</organism>
<feature type="non-terminal residue" evidence="1">
    <location>
        <position position="65"/>
    </location>
</feature>
<keyword evidence="2" id="KW-1185">Reference proteome</keyword>
<reference evidence="1 2" key="1">
    <citation type="submission" date="2014-04" db="EMBL/GenBank/DDBJ databases">
        <title>Genome evolution of avian class.</title>
        <authorList>
            <person name="Zhang G."/>
            <person name="Li C."/>
        </authorList>
    </citation>
    <scope>NUCLEOTIDE SEQUENCE [LARGE SCALE GENOMIC DNA]</scope>
    <source>
        <strain evidence="1">BGI_N321</strain>
    </source>
</reference>